<dbReference type="AlphaFoldDB" id="A0A392TB44"/>
<feature type="non-terminal residue" evidence="2">
    <location>
        <position position="90"/>
    </location>
</feature>
<evidence type="ECO:0000313" key="3">
    <source>
        <dbReference type="Proteomes" id="UP000265520"/>
    </source>
</evidence>
<name>A0A392TB44_9FABA</name>
<dbReference type="Proteomes" id="UP000265520">
    <property type="component" value="Unassembled WGS sequence"/>
</dbReference>
<reference evidence="2 3" key="1">
    <citation type="journal article" date="2018" name="Front. Plant Sci.">
        <title>Red Clover (Trifolium pratense) and Zigzag Clover (T. medium) - A Picture of Genomic Similarities and Differences.</title>
        <authorList>
            <person name="Dluhosova J."/>
            <person name="Istvanek J."/>
            <person name="Nedelnik J."/>
            <person name="Repkova J."/>
        </authorList>
    </citation>
    <scope>NUCLEOTIDE SEQUENCE [LARGE SCALE GENOMIC DNA]</scope>
    <source>
        <strain evidence="3">cv. 10/8</strain>
        <tissue evidence="2">Leaf</tissue>
    </source>
</reference>
<feature type="compositionally biased region" description="Basic and acidic residues" evidence="1">
    <location>
        <begin position="66"/>
        <end position="76"/>
    </location>
</feature>
<feature type="compositionally biased region" description="Polar residues" evidence="1">
    <location>
        <begin position="48"/>
        <end position="60"/>
    </location>
</feature>
<comment type="caution">
    <text evidence="2">The sequence shown here is derived from an EMBL/GenBank/DDBJ whole genome shotgun (WGS) entry which is preliminary data.</text>
</comment>
<keyword evidence="3" id="KW-1185">Reference proteome</keyword>
<evidence type="ECO:0000313" key="2">
    <source>
        <dbReference type="EMBL" id="MCI58329.1"/>
    </source>
</evidence>
<dbReference type="EMBL" id="LXQA010544410">
    <property type="protein sequence ID" value="MCI58329.1"/>
    <property type="molecule type" value="Genomic_DNA"/>
</dbReference>
<sequence>SVKEKHDTPEAAQDVEASKNLSNPTDDAQDVKASKDLSNPTDVAFTDSFGSNSESKTSTDVVVDSESEKDKEKDVSGDDNVTESEKTAPE</sequence>
<feature type="non-terminal residue" evidence="2">
    <location>
        <position position="1"/>
    </location>
</feature>
<proteinExistence type="predicted"/>
<feature type="region of interest" description="Disordered" evidence="1">
    <location>
        <begin position="1"/>
        <end position="90"/>
    </location>
</feature>
<accession>A0A392TB44</accession>
<evidence type="ECO:0000256" key="1">
    <source>
        <dbReference type="SAM" id="MobiDB-lite"/>
    </source>
</evidence>
<protein>
    <submittedName>
        <fullName evidence="2">Uncharacterized protein</fullName>
    </submittedName>
</protein>
<organism evidence="2 3">
    <name type="scientific">Trifolium medium</name>
    <dbReference type="NCBI Taxonomy" id="97028"/>
    <lineage>
        <taxon>Eukaryota</taxon>
        <taxon>Viridiplantae</taxon>
        <taxon>Streptophyta</taxon>
        <taxon>Embryophyta</taxon>
        <taxon>Tracheophyta</taxon>
        <taxon>Spermatophyta</taxon>
        <taxon>Magnoliopsida</taxon>
        <taxon>eudicotyledons</taxon>
        <taxon>Gunneridae</taxon>
        <taxon>Pentapetalae</taxon>
        <taxon>rosids</taxon>
        <taxon>fabids</taxon>
        <taxon>Fabales</taxon>
        <taxon>Fabaceae</taxon>
        <taxon>Papilionoideae</taxon>
        <taxon>50 kb inversion clade</taxon>
        <taxon>NPAAA clade</taxon>
        <taxon>Hologalegina</taxon>
        <taxon>IRL clade</taxon>
        <taxon>Trifolieae</taxon>
        <taxon>Trifolium</taxon>
    </lineage>
</organism>